<organism evidence="1 2">
    <name type="scientific">[Myrmecia] bisecta</name>
    <dbReference type="NCBI Taxonomy" id="41462"/>
    <lineage>
        <taxon>Eukaryota</taxon>
        <taxon>Viridiplantae</taxon>
        <taxon>Chlorophyta</taxon>
        <taxon>core chlorophytes</taxon>
        <taxon>Trebouxiophyceae</taxon>
        <taxon>Trebouxiales</taxon>
        <taxon>Trebouxiaceae</taxon>
        <taxon>Myrmecia</taxon>
    </lineage>
</organism>
<name>A0AAW1R917_9CHLO</name>
<accession>A0AAW1R917</accession>
<dbReference type="AlphaFoldDB" id="A0AAW1R917"/>
<dbReference type="PANTHER" id="PTHR35482">
    <property type="entry name" value="CYTOCHROME C OXIDASE SUBUNIT"/>
    <property type="match status" value="1"/>
</dbReference>
<dbReference type="SUPFAM" id="SSF48452">
    <property type="entry name" value="TPR-like"/>
    <property type="match status" value="1"/>
</dbReference>
<dbReference type="InterPro" id="IPR011990">
    <property type="entry name" value="TPR-like_helical_dom_sf"/>
</dbReference>
<proteinExistence type="predicted"/>
<dbReference type="EMBL" id="JALJOR010000001">
    <property type="protein sequence ID" value="KAK9829847.1"/>
    <property type="molecule type" value="Genomic_DNA"/>
</dbReference>
<dbReference type="Gene3D" id="1.25.40.10">
    <property type="entry name" value="Tetratricopeptide repeat domain"/>
    <property type="match status" value="1"/>
</dbReference>
<evidence type="ECO:0000313" key="2">
    <source>
        <dbReference type="Proteomes" id="UP001489004"/>
    </source>
</evidence>
<keyword evidence="2" id="KW-1185">Reference proteome</keyword>
<sequence length="257" mass="28418">MREEMVTLLKEKEERARDVEFITVEKDYNVTRSDAYSPKVATWGVFPRPQNISEAYGGGRTLRPGQALETAEQTAERKANVAKALADYKKAAGLVVDPEVEALGQAAFDRGSDLFRDGRIAAALVEFTEAAELMPMRTTLGGLALLQRAICLDSLGRHEEAFPLYKKVERHPAPGVARQAKRMVFGFDAAVNLKTHTMNFGVEKGAYDNYFNRLSGQWAYYSSSDEDQGDNALPTVVATTVMLVPFLFIGGKVLKLF</sequence>
<dbReference type="PANTHER" id="PTHR35482:SF1">
    <property type="entry name" value="CYTOCHROME C OXIDASE SUBUNIT"/>
    <property type="match status" value="1"/>
</dbReference>
<evidence type="ECO:0000313" key="1">
    <source>
        <dbReference type="EMBL" id="KAK9829847.1"/>
    </source>
</evidence>
<comment type="caution">
    <text evidence="1">The sequence shown here is derived from an EMBL/GenBank/DDBJ whole genome shotgun (WGS) entry which is preliminary data.</text>
</comment>
<protein>
    <submittedName>
        <fullName evidence="1">Uncharacterized protein</fullName>
    </submittedName>
</protein>
<reference evidence="1 2" key="1">
    <citation type="journal article" date="2024" name="Nat. Commun.">
        <title>Phylogenomics reveals the evolutionary origins of lichenization in chlorophyte algae.</title>
        <authorList>
            <person name="Puginier C."/>
            <person name="Libourel C."/>
            <person name="Otte J."/>
            <person name="Skaloud P."/>
            <person name="Haon M."/>
            <person name="Grisel S."/>
            <person name="Petersen M."/>
            <person name="Berrin J.G."/>
            <person name="Delaux P.M."/>
            <person name="Dal Grande F."/>
            <person name="Keller J."/>
        </authorList>
    </citation>
    <scope>NUCLEOTIDE SEQUENCE [LARGE SCALE GENOMIC DNA]</scope>
    <source>
        <strain evidence="1 2">SAG 2043</strain>
    </source>
</reference>
<gene>
    <name evidence="1" type="ORF">WJX72_008241</name>
</gene>
<dbReference type="Proteomes" id="UP001489004">
    <property type="component" value="Unassembled WGS sequence"/>
</dbReference>